<dbReference type="PANTHER" id="PTHR43525:SF1">
    <property type="entry name" value="PROTEIN MALY"/>
    <property type="match status" value="1"/>
</dbReference>
<evidence type="ECO:0000256" key="1">
    <source>
        <dbReference type="ARBA" id="ARBA00001933"/>
    </source>
</evidence>
<dbReference type="Proteomes" id="UP000886860">
    <property type="component" value="Unassembled WGS sequence"/>
</dbReference>
<dbReference type="InterPro" id="IPR004839">
    <property type="entry name" value="Aminotransferase_I/II_large"/>
</dbReference>
<dbReference type="Pfam" id="PF00155">
    <property type="entry name" value="Aminotran_1_2"/>
    <property type="match status" value="1"/>
</dbReference>
<dbReference type="EMBL" id="DVKS01000206">
    <property type="protein sequence ID" value="HIT42901.1"/>
    <property type="molecule type" value="Genomic_DNA"/>
</dbReference>
<evidence type="ECO:0000313" key="7">
    <source>
        <dbReference type="EMBL" id="HIT42901.1"/>
    </source>
</evidence>
<evidence type="ECO:0000259" key="6">
    <source>
        <dbReference type="Pfam" id="PF00155"/>
    </source>
</evidence>
<keyword evidence="4" id="KW-0456">Lyase</keyword>
<dbReference type="InterPro" id="IPR015422">
    <property type="entry name" value="PyrdxlP-dep_Trfase_small"/>
</dbReference>
<dbReference type="GO" id="GO:0047804">
    <property type="term" value="F:cysteine-S-conjugate beta-lyase activity"/>
    <property type="evidence" value="ECO:0007669"/>
    <property type="project" value="UniProtKB-EC"/>
</dbReference>
<reference evidence="7" key="2">
    <citation type="journal article" date="2021" name="PeerJ">
        <title>Extensive microbial diversity within the chicken gut microbiome revealed by metagenomics and culture.</title>
        <authorList>
            <person name="Gilroy R."/>
            <person name="Ravi A."/>
            <person name="Getino M."/>
            <person name="Pursley I."/>
            <person name="Horton D.L."/>
            <person name="Alikhan N.F."/>
            <person name="Baker D."/>
            <person name="Gharbi K."/>
            <person name="Hall N."/>
            <person name="Watson M."/>
            <person name="Adriaenssens E.M."/>
            <person name="Foster-Nyarko E."/>
            <person name="Jarju S."/>
            <person name="Secka A."/>
            <person name="Antonio M."/>
            <person name="Oren A."/>
            <person name="Chaudhuri R.R."/>
            <person name="La Ragione R."/>
            <person name="Hildebrand F."/>
            <person name="Pallen M.J."/>
        </authorList>
    </citation>
    <scope>NUCLEOTIDE SEQUENCE</scope>
    <source>
        <strain evidence="7">CHK123-3438</strain>
    </source>
</reference>
<dbReference type="SUPFAM" id="SSF53383">
    <property type="entry name" value="PLP-dependent transferases"/>
    <property type="match status" value="1"/>
</dbReference>
<dbReference type="InterPro" id="IPR051798">
    <property type="entry name" value="Class-II_PLP-Dep_Aminotrans"/>
</dbReference>
<keyword evidence="7" id="KW-0032">Aminotransferase</keyword>
<dbReference type="Gene3D" id="3.90.1150.10">
    <property type="entry name" value="Aspartate Aminotransferase, domain 1"/>
    <property type="match status" value="1"/>
</dbReference>
<evidence type="ECO:0000256" key="4">
    <source>
        <dbReference type="ARBA" id="ARBA00023239"/>
    </source>
</evidence>
<protein>
    <recommendedName>
        <fullName evidence="2">cysteine-S-conjugate beta-lyase</fullName>
        <ecNumber evidence="2">4.4.1.13</ecNumber>
    </recommendedName>
</protein>
<reference evidence="7" key="1">
    <citation type="submission" date="2020-10" db="EMBL/GenBank/DDBJ databases">
        <authorList>
            <person name="Gilroy R."/>
        </authorList>
    </citation>
    <scope>NUCLEOTIDE SEQUENCE</scope>
    <source>
        <strain evidence="7">CHK123-3438</strain>
    </source>
</reference>
<dbReference type="GO" id="GO:0030170">
    <property type="term" value="F:pyridoxal phosphate binding"/>
    <property type="evidence" value="ECO:0007669"/>
    <property type="project" value="InterPro"/>
</dbReference>
<keyword evidence="7" id="KW-0808">Transferase</keyword>
<feature type="domain" description="Aminotransferase class I/classII large" evidence="6">
    <location>
        <begin position="55"/>
        <end position="401"/>
    </location>
</feature>
<evidence type="ECO:0000313" key="8">
    <source>
        <dbReference type="Proteomes" id="UP000886860"/>
    </source>
</evidence>
<proteinExistence type="inferred from homology"/>
<accession>A0A9D1GLE7</accession>
<evidence type="ECO:0000256" key="5">
    <source>
        <dbReference type="ARBA" id="ARBA00037974"/>
    </source>
</evidence>
<dbReference type="Gene3D" id="3.40.640.10">
    <property type="entry name" value="Type I PLP-dependent aspartate aminotransferase-like (Major domain)"/>
    <property type="match status" value="1"/>
</dbReference>
<gene>
    <name evidence="7" type="ORF">IAB60_12545</name>
</gene>
<comment type="similarity">
    <text evidence="5">Belongs to the class-II pyridoxal-phosphate-dependent aminotransferase family. MalY/PatB cystathionine beta-lyase subfamily.</text>
</comment>
<dbReference type="CDD" id="cd00609">
    <property type="entry name" value="AAT_like"/>
    <property type="match status" value="1"/>
</dbReference>
<dbReference type="InterPro" id="IPR015421">
    <property type="entry name" value="PyrdxlP-dep_Trfase_major"/>
</dbReference>
<comment type="cofactor">
    <cofactor evidence="1">
        <name>pyridoxal 5'-phosphate</name>
        <dbReference type="ChEBI" id="CHEBI:597326"/>
    </cofactor>
</comment>
<name>A0A9D1GLE7_9FIRM</name>
<dbReference type="EC" id="4.4.1.13" evidence="2"/>
<dbReference type="AlphaFoldDB" id="A0A9D1GLE7"/>
<sequence>MKYDFTTIMDRLGKDAIAVDSPASAAGGQEGFFAGAKIRDGFSIIPMWVADMNFPALPAIPQAIIQRANHPAYGYFNPPKAYFDSIIRWHEESYGTTGLTPECIGYENGVLGGVVSALRILCQPGDSIIIQSPTYIGFSHSVEDNGWNLVLNPLIQDEEGVWRIDYKDLEEKVAKQNIHTAIFCSPHNPAGRVWERWEVEKLMEIYKKYNVYVISDEIWADLTMPGIRHTPTQMVSEDARMRTVALYAPSKTFNLAGLIGSYHVIYNPYLRDRITKAGKATHYNSMNVLSMHALIAAYSPEGQEWVKELRQVLNENLEYAVSFIHTHFKGVNVTKPQGTYMLFLDCTDWCAQHNTDIESLQKAGIEVGVIWQDGRPFHGDCHIRMNLALPHSLVTEAFDRLEKYVFV</sequence>
<dbReference type="InterPro" id="IPR015424">
    <property type="entry name" value="PyrdxlP-dep_Trfase"/>
</dbReference>
<comment type="caution">
    <text evidence="7">The sequence shown here is derived from an EMBL/GenBank/DDBJ whole genome shotgun (WGS) entry which is preliminary data.</text>
</comment>
<organism evidence="7 8">
    <name type="scientific">Candidatus Caccovicinus merdipullorum</name>
    <dbReference type="NCBI Taxonomy" id="2840724"/>
    <lineage>
        <taxon>Bacteria</taxon>
        <taxon>Bacillati</taxon>
        <taxon>Bacillota</taxon>
        <taxon>Clostridia</taxon>
        <taxon>Eubacteriales</taxon>
        <taxon>Candidatus Caccovicinus</taxon>
    </lineage>
</organism>
<evidence type="ECO:0000256" key="2">
    <source>
        <dbReference type="ARBA" id="ARBA00012224"/>
    </source>
</evidence>
<keyword evidence="3" id="KW-0663">Pyridoxal phosphate</keyword>
<dbReference type="PANTHER" id="PTHR43525">
    <property type="entry name" value="PROTEIN MALY"/>
    <property type="match status" value="1"/>
</dbReference>
<dbReference type="GO" id="GO:0008483">
    <property type="term" value="F:transaminase activity"/>
    <property type="evidence" value="ECO:0007669"/>
    <property type="project" value="UniProtKB-KW"/>
</dbReference>
<evidence type="ECO:0000256" key="3">
    <source>
        <dbReference type="ARBA" id="ARBA00022898"/>
    </source>
</evidence>